<reference evidence="1 2" key="1">
    <citation type="journal article" date="2018" name="Sci. Rep.">
        <title>Rhizobium tumorigenes sp. nov., a novel plant tumorigenic bacterium isolated from cane gall tumors on thornless blackberry.</title>
        <authorList>
            <person name="Kuzmanovi N."/>
            <person name="Smalla K."/>
            <person name="Gronow S."/>
            <person name="PuBawska J."/>
        </authorList>
    </citation>
    <scope>NUCLEOTIDE SEQUENCE [LARGE SCALE GENOMIC DNA]</scope>
    <source>
        <strain evidence="1 2">1078</strain>
    </source>
</reference>
<reference evidence="2" key="2">
    <citation type="journal article" date="2023" name="MicrobiologyOpen">
        <title>Genomics of the tumorigenes clade of the family Rhizobiaceae and description of Rhizobium rhododendri sp. nov.</title>
        <authorList>
            <person name="Kuzmanovic N."/>
            <person name="diCenzo G.C."/>
            <person name="Bunk B."/>
            <person name="Sproeer C."/>
            <person name="Fruehling A."/>
            <person name="Neumann-Schaal M."/>
            <person name="Overmann J."/>
            <person name="Smalla K."/>
        </authorList>
    </citation>
    <scope>NUCLEOTIDE SEQUENCE [LARGE SCALE GENOMIC DNA]</scope>
    <source>
        <strain evidence="2">1078</strain>
        <plasmid evidence="2">unnamed3</plasmid>
    </source>
</reference>
<accession>A0AAF1KX46</accession>
<evidence type="ECO:0000313" key="1">
    <source>
        <dbReference type="EMBL" id="WFR99189.1"/>
    </source>
</evidence>
<proteinExistence type="predicted"/>
<protein>
    <submittedName>
        <fullName evidence="1">Uncharacterized protein</fullName>
    </submittedName>
</protein>
<dbReference type="EMBL" id="CP117260">
    <property type="protein sequence ID" value="WFR99189.1"/>
    <property type="molecule type" value="Genomic_DNA"/>
</dbReference>
<dbReference type="AlphaFoldDB" id="A0AAF1KX46"/>
<dbReference type="Proteomes" id="UP000249499">
    <property type="component" value="Plasmid unnamed3"/>
</dbReference>
<evidence type="ECO:0000313" key="2">
    <source>
        <dbReference type="Proteomes" id="UP000249499"/>
    </source>
</evidence>
<organism evidence="1 2">
    <name type="scientific">Rhizobium tumorigenes</name>
    <dbReference type="NCBI Taxonomy" id="2041385"/>
    <lineage>
        <taxon>Bacteria</taxon>
        <taxon>Pseudomonadati</taxon>
        <taxon>Pseudomonadota</taxon>
        <taxon>Alphaproteobacteria</taxon>
        <taxon>Hyphomicrobiales</taxon>
        <taxon>Rhizobiaceae</taxon>
        <taxon>Rhizobium/Agrobacterium group</taxon>
        <taxon>Rhizobium</taxon>
    </lineage>
</organism>
<geneLocation type="plasmid" evidence="1 2">
    <name>unnamed3</name>
</geneLocation>
<keyword evidence="2" id="KW-1185">Reference proteome</keyword>
<gene>
    <name evidence="1" type="ORF">PR017_27755</name>
</gene>
<keyword evidence="1" id="KW-0614">Plasmid</keyword>
<sequence length="61" mass="6850">MDRIAQEHRLSISDVMGQRDPDQIISGVDWCDVMPVAEHGFLHPLKIDGIVDVPLLIDVSR</sequence>
<name>A0AAF1KX46_9HYPH</name>
<dbReference type="KEGG" id="rtu:PR017_27755"/>